<evidence type="ECO:0000313" key="2">
    <source>
        <dbReference type="Proteomes" id="UP000664844"/>
    </source>
</evidence>
<reference evidence="1 2" key="1">
    <citation type="submission" date="2021-03" db="EMBL/GenBank/DDBJ databases">
        <title>Metabolic Capacity of the Antarctic Cyanobacterium Phormidium pseudopriestleyi that Sustains Oxygenic Photosynthesis in the Presence of Hydrogen Sulfide.</title>
        <authorList>
            <person name="Lumian J.E."/>
            <person name="Jungblut A.D."/>
            <person name="Dillon M.L."/>
            <person name="Hawes I."/>
            <person name="Doran P.T."/>
            <person name="Mackey T.J."/>
            <person name="Dick G.J."/>
            <person name="Grettenberger C.L."/>
            <person name="Sumner D.Y."/>
        </authorList>
    </citation>
    <scope>NUCLEOTIDE SEQUENCE [LARGE SCALE GENOMIC DNA]</scope>
    <source>
        <strain evidence="1 2">FRX01</strain>
    </source>
</reference>
<protein>
    <submittedName>
        <fullName evidence="1">Uncharacterized protein</fullName>
    </submittedName>
</protein>
<name>A0ABS3FKA1_9CYAN</name>
<dbReference type="Proteomes" id="UP000664844">
    <property type="component" value="Unassembled WGS sequence"/>
</dbReference>
<dbReference type="RefSeq" id="WP_207086109.1">
    <property type="nucleotide sequence ID" value="NZ_JAFLQW010000002.1"/>
</dbReference>
<gene>
    <name evidence="1" type="ORF">J0895_00060</name>
</gene>
<evidence type="ECO:0000313" key="1">
    <source>
        <dbReference type="EMBL" id="MBO0347530.1"/>
    </source>
</evidence>
<sequence>MSIGDPIKIILKLVKILEQLAIPYVTESGLANALKTDRQIPSFIALIVDLRRDKLGGLFEAVEPNFKVTEAAMREAIRAQSGVTLVHKETNIAVNLLLLKDESFWQSLFSRRKSITVQLNPERSLWVPSLEDIFLQKLIEYRDSDRNGDQLWRDLVWMLKVQNEDLDFEYLREWAIALHTVDIYDRALGEAGFDIL</sequence>
<keyword evidence="2" id="KW-1185">Reference proteome</keyword>
<dbReference type="EMBL" id="JAFLQW010000002">
    <property type="protein sequence ID" value="MBO0347530.1"/>
    <property type="molecule type" value="Genomic_DNA"/>
</dbReference>
<accession>A0ABS3FKA1</accession>
<organism evidence="1 2">
    <name type="scientific">Phormidium pseudopriestleyi FRX01</name>
    <dbReference type="NCBI Taxonomy" id="1759528"/>
    <lineage>
        <taxon>Bacteria</taxon>
        <taxon>Bacillati</taxon>
        <taxon>Cyanobacteriota</taxon>
        <taxon>Cyanophyceae</taxon>
        <taxon>Oscillatoriophycideae</taxon>
        <taxon>Oscillatoriales</taxon>
        <taxon>Oscillatoriaceae</taxon>
        <taxon>Phormidium</taxon>
    </lineage>
</organism>
<proteinExistence type="predicted"/>
<comment type="caution">
    <text evidence="1">The sequence shown here is derived from an EMBL/GenBank/DDBJ whole genome shotgun (WGS) entry which is preliminary data.</text>
</comment>